<gene>
    <name evidence="16" type="ORF">H9735_01915</name>
</gene>
<dbReference type="InterPro" id="IPR052023">
    <property type="entry name" value="Histidine_kinase_KdpD"/>
</dbReference>
<dbReference type="InterPro" id="IPR038318">
    <property type="entry name" value="KdpD_sf"/>
</dbReference>
<evidence type="ECO:0000256" key="11">
    <source>
        <dbReference type="ARBA" id="ARBA00023012"/>
    </source>
</evidence>
<dbReference type="Gene3D" id="1.10.287.130">
    <property type="match status" value="1"/>
</dbReference>
<keyword evidence="6 14" id="KW-0812">Transmembrane</keyword>
<proteinExistence type="predicted"/>
<reference evidence="16" key="2">
    <citation type="submission" date="2021-04" db="EMBL/GenBank/DDBJ databases">
        <authorList>
            <person name="Gilroy R."/>
        </authorList>
    </citation>
    <scope>NUCLEOTIDE SEQUENCE</scope>
    <source>
        <strain evidence="16">CHK191-13928</strain>
    </source>
</reference>
<dbReference type="CDD" id="cd00082">
    <property type="entry name" value="HisKA"/>
    <property type="match status" value="1"/>
</dbReference>
<keyword evidence="4" id="KW-0597">Phosphoprotein</keyword>
<keyword evidence="8" id="KW-0418">Kinase</keyword>
<dbReference type="Gene3D" id="3.30.565.10">
    <property type="entry name" value="Histidine kinase-like ATPase, C-terminal domain"/>
    <property type="match status" value="1"/>
</dbReference>
<dbReference type="SMART" id="SM00387">
    <property type="entry name" value="HATPase_c"/>
    <property type="match status" value="1"/>
</dbReference>
<keyword evidence="5" id="KW-0808">Transferase</keyword>
<accession>A0A9D2B869</accession>
<protein>
    <recommendedName>
        <fullName evidence="3">histidine kinase</fullName>
        <ecNumber evidence="3">2.7.13.3</ecNumber>
    </recommendedName>
</protein>
<dbReference type="Pfam" id="PF13493">
    <property type="entry name" value="DUF4118"/>
    <property type="match status" value="1"/>
</dbReference>
<dbReference type="Pfam" id="PF00512">
    <property type="entry name" value="HisKA"/>
    <property type="match status" value="1"/>
</dbReference>
<comment type="catalytic activity">
    <reaction evidence="1">
        <text>ATP + protein L-histidine = ADP + protein N-phospho-L-histidine.</text>
        <dbReference type="EC" id="2.7.13.3"/>
    </reaction>
</comment>
<dbReference type="PRINTS" id="PR00344">
    <property type="entry name" value="BCTRLSENSOR"/>
</dbReference>
<evidence type="ECO:0000256" key="12">
    <source>
        <dbReference type="ARBA" id="ARBA00023136"/>
    </source>
</evidence>
<dbReference type="EMBL" id="DXEM01000006">
    <property type="protein sequence ID" value="HIX66865.1"/>
    <property type="molecule type" value="Genomic_DNA"/>
</dbReference>
<dbReference type="EC" id="2.7.13.3" evidence="3"/>
<dbReference type="InterPro" id="IPR003594">
    <property type="entry name" value="HATPase_dom"/>
</dbReference>
<dbReference type="Proteomes" id="UP000886721">
    <property type="component" value="Unassembled WGS sequence"/>
</dbReference>
<dbReference type="PANTHER" id="PTHR45569">
    <property type="entry name" value="SENSOR PROTEIN KDPD"/>
    <property type="match status" value="1"/>
</dbReference>
<keyword evidence="10 14" id="KW-1133">Transmembrane helix</keyword>
<feature type="coiled-coil region" evidence="13">
    <location>
        <begin position="114"/>
        <end position="141"/>
    </location>
</feature>
<evidence type="ECO:0000256" key="9">
    <source>
        <dbReference type="ARBA" id="ARBA00022840"/>
    </source>
</evidence>
<feature type="transmembrane region" description="Helical" evidence="14">
    <location>
        <begin position="76"/>
        <end position="96"/>
    </location>
</feature>
<evidence type="ECO:0000256" key="3">
    <source>
        <dbReference type="ARBA" id="ARBA00012438"/>
    </source>
</evidence>
<dbReference type="Gene3D" id="1.20.120.620">
    <property type="entry name" value="Backbone structure of the membrane domain of e. Coli histidine kinase receptor kdpd"/>
    <property type="match status" value="1"/>
</dbReference>
<dbReference type="InterPro" id="IPR036097">
    <property type="entry name" value="HisK_dim/P_sf"/>
</dbReference>
<dbReference type="SUPFAM" id="SSF55874">
    <property type="entry name" value="ATPase domain of HSP90 chaperone/DNA topoisomerase II/histidine kinase"/>
    <property type="match status" value="1"/>
</dbReference>
<keyword evidence="7" id="KW-0547">Nucleotide-binding</keyword>
<dbReference type="InterPro" id="IPR005467">
    <property type="entry name" value="His_kinase_dom"/>
</dbReference>
<evidence type="ECO:0000256" key="10">
    <source>
        <dbReference type="ARBA" id="ARBA00022989"/>
    </source>
</evidence>
<dbReference type="PROSITE" id="PS50109">
    <property type="entry name" value="HIS_KIN"/>
    <property type="match status" value="1"/>
</dbReference>
<keyword evidence="9" id="KW-0067">ATP-binding</keyword>
<dbReference type="GO" id="GO:0000155">
    <property type="term" value="F:phosphorelay sensor kinase activity"/>
    <property type="evidence" value="ECO:0007669"/>
    <property type="project" value="InterPro"/>
</dbReference>
<dbReference type="Pfam" id="PF02518">
    <property type="entry name" value="HATPase_c"/>
    <property type="match status" value="1"/>
</dbReference>
<evidence type="ECO:0000256" key="4">
    <source>
        <dbReference type="ARBA" id="ARBA00022553"/>
    </source>
</evidence>
<evidence type="ECO:0000313" key="16">
    <source>
        <dbReference type="EMBL" id="HIX66865.1"/>
    </source>
</evidence>
<dbReference type="InterPro" id="IPR003661">
    <property type="entry name" value="HisK_dim/P_dom"/>
</dbReference>
<evidence type="ECO:0000256" key="1">
    <source>
        <dbReference type="ARBA" id="ARBA00000085"/>
    </source>
</evidence>
<evidence type="ECO:0000256" key="8">
    <source>
        <dbReference type="ARBA" id="ARBA00022777"/>
    </source>
</evidence>
<comment type="subcellular location">
    <subcellularLocation>
        <location evidence="2">Membrane</location>
        <topology evidence="2">Multi-pass membrane protein</topology>
    </subcellularLocation>
</comment>
<evidence type="ECO:0000313" key="17">
    <source>
        <dbReference type="Proteomes" id="UP000886721"/>
    </source>
</evidence>
<dbReference type="InterPro" id="IPR025201">
    <property type="entry name" value="KdpD_TM"/>
</dbReference>
<dbReference type="InterPro" id="IPR004358">
    <property type="entry name" value="Sig_transdc_His_kin-like_C"/>
</dbReference>
<sequence length="375" mass="43122">MRRWKDFGISAGLLAAATVISHIFFFQDFDSNIPMIYVLATFLISRFTRGYWWGILSSVFSVLLINWRFTYPYFRINFMIDGYPIMFISILVIAIITNMTTTSLNVEKEEAIEREKKLEKLNEYNQQINELKIEREKEAMRSNLLRAISHDLRTPLTGMIGASGTYLEAKDYLDEEAKDQLIMGIQEDANWLLNMVENLLSITRIQNDNDGEAAHVKKTPEPLEEIVSSAVIRFQKRYPEGKINVKIPSDFLLVPMDPMLIEQVITNLLENAWIHSGRKSDIDFLVRQEGDNVIFYVRDHGDGIEPEQMKHLFDGCAGVKNKETRKGMGIGLTICKTIIQAHQGWIQARNHEDGAEFYFSLPLEKENGGSKDDRI</sequence>
<dbReference type="PANTHER" id="PTHR45569:SF1">
    <property type="entry name" value="SENSOR PROTEIN KDPD"/>
    <property type="match status" value="1"/>
</dbReference>
<evidence type="ECO:0000256" key="13">
    <source>
        <dbReference type="SAM" id="Coils"/>
    </source>
</evidence>
<reference evidence="16" key="1">
    <citation type="journal article" date="2021" name="PeerJ">
        <title>Extensive microbial diversity within the chicken gut microbiome revealed by metagenomics and culture.</title>
        <authorList>
            <person name="Gilroy R."/>
            <person name="Ravi A."/>
            <person name="Getino M."/>
            <person name="Pursley I."/>
            <person name="Horton D.L."/>
            <person name="Alikhan N.F."/>
            <person name="Baker D."/>
            <person name="Gharbi K."/>
            <person name="Hall N."/>
            <person name="Watson M."/>
            <person name="Adriaenssens E.M."/>
            <person name="Foster-Nyarko E."/>
            <person name="Jarju S."/>
            <person name="Secka A."/>
            <person name="Antonio M."/>
            <person name="Oren A."/>
            <person name="Chaudhuri R.R."/>
            <person name="La Ragione R."/>
            <person name="Hildebrand F."/>
            <person name="Pallen M.J."/>
        </authorList>
    </citation>
    <scope>NUCLEOTIDE SEQUENCE</scope>
    <source>
        <strain evidence="16">CHK191-13928</strain>
    </source>
</reference>
<evidence type="ECO:0000256" key="5">
    <source>
        <dbReference type="ARBA" id="ARBA00022679"/>
    </source>
</evidence>
<comment type="caution">
    <text evidence="16">The sequence shown here is derived from an EMBL/GenBank/DDBJ whole genome shotgun (WGS) entry which is preliminary data.</text>
</comment>
<evidence type="ECO:0000256" key="2">
    <source>
        <dbReference type="ARBA" id="ARBA00004141"/>
    </source>
</evidence>
<dbReference type="GO" id="GO:0005524">
    <property type="term" value="F:ATP binding"/>
    <property type="evidence" value="ECO:0007669"/>
    <property type="project" value="UniProtKB-KW"/>
</dbReference>
<dbReference type="SUPFAM" id="SSF47384">
    <property type="entry name" value="Homodimeric domain of signal transducing histidine kinase"/>
    <property type="match status" value="1"/>
</dbReference>
<feature type="transmembrane region" description="Helical" evidence="14">
    <location>
        <begin position="50"/>
        <end position="69"/>
    </location>
</feature>
<evidence type="ECO:0000256" key="7">
    <source>
        <dbReference type="ARBA" id="ARBA00022741"/>
    </source>
</evidence>
<name>A0A9D2B869_9FIRM</name>
<dbReference type="InterPro" id="IPR036890">
    <property type="entry name" value="HATPase_C_sf"/>
</dbReference>
<evidence type="ECO:0000259" key="15">
    <source>
        <dbReference type="PROSITE" id="PS50109"/>
    </source>
</evidence>
<dbReference type="GO" id="GO:0005886">
    <property type="term" value="C:plasma membrane"/>
    <property type="evidence" value="ECO:0007669"/>
    <property type="project" value="TreeGrafter"/>
</dbReference>
<dbReference type="AlphaFoldDB" id="A0A9D2B869"/>
<dbReference type="SMART" id="SM00388">
    <property type="entry name" value="HisKA"/>
    <property type="match status" value="1"/>
</dbReference>
<keyword evidence="12 14" id="KW-0472">Membrane</keyword>
<evidence type="ECO:0000256" key="14">
    <source>
        <dbReference type="SAM" id="Phobius"/>
    </source>
</evidence>
<evidence type="ECO:0000256" key="6">
    <source>
        <dbReference type="ARBA" id="ARBA00022692"/>
    </source>
</evidence>
<organism evidence="16 17">
    <name type="scientific">Candidatus Anaerostipes excrementavium</name>
    <dbReference type="NCBI Taxonomy" id="2838463"/>
    <lineage>
        <taxon>Bacteria</taxon>
        <taxon>Bacillati</taxon>
        <taxon>Bacillota</taxon>
        <taxon>Clostridia</taxon>
        <taxon>Lachnospirales</taxon>
        <taxon>Lachnospiraceae</taxon>
        <taxon>Anaerostipes</taxon>
    </lineage>
</organism>
<keyword evidence="11" id="KW-0902">Two-component regulatory system</keyword>
<keyword evidence="13" id="KW-0175">Coiled coil</keyword>
<feature type="domain" description="Histidine kinase" evidence="15">
    <location>
        <begin position="147"/>
        <end position="365"/>
    </location>
</feature>